<dbReference type="InterPro" id="IPR036942">
    <property type="entry name" value="Beta-barrel_TonB_sf"/>
</dbReference>
<dbReference type="PANTHER" id="PTHR30069">
    <property type="entry name" value="TONB-DEPENDENT OUTER MEMBRANE RECEPTOR"/>
    <property type="match status" value="1"/>
</dbReference>
<keyword evidence="6 11" id="KW-0798">TonB box</keyword>
<protein>
    <submittedName>
        <fullName evidence="15">TonB-dependent receptor</fullName>
    </submittedName>
</protein>
<reference evidence="15 16" key="1">
    <citation type="submission" date="2015-10" db="EMBL/GenBank/DDBJ databases">
        <title>Transcriptomic analysis of a linuron degrading triple-species bacterial consortium.</title>
        <authorList>
            <person name="Albers P."/>
        </authorList>
    </citation>
    <scope>NUCLEOTIDE SEQUENCE [LARGE SCALE GENOMIC DNA]</scope>
    <source>
        <strain evidence="15 16">WDL6</strain>
    </source>
</reference>
<dbReference type="Gene3D" id="2.40.170.20">
    <property type="entry name" value="TonB-dependent receptor, beta-barrel domain"/>
    <property type="match status" value="1"/>
</dbReference>
<keyword evidence="3 10" id="KW-1134">Transmembrane beta strand</keyword>
<keyword evidence="2 10" id="KW-0813">Transport</keyword>
<evidence type="ECO:0000313" key="16">
    <source>
        <dbReference type="Proteomes" id="UP000059074"/>
    </source>
</evidence>
<keyword evidence="7 10" id="KW-0472">Membrane</keyword>
<evidence type="ECO:0000256" key="4">
    <source>
        <dbReference type="ARBA" id="ARBA00022692"/>
    </source>
</evidence>
<dbReference type="PANTHER" id="PTHR30069:SF29">
    <property type="entry name" value="HEMOGLOBIN AND HEMOGLOBIN-HAPTOGLOBIN-BINDING PROTEIN 1-RELATED"/>
    <property type="match status" value="1"/>
</dbReference>
<comment type="similarity">
    <text evidence="10 11">Belongs to the TonB-dependent receptor family.</text>
</comment>
<evidence type="ECO:0000256" key="11">
    <source>
        <dbReference type="RuleBase" id="RU003357"/>
    </source>
</evidence>
<proteinExistence type="inferred from homology"/>
<dbReference type="SUPFAM" id="SSF56935">
    <property type="entry name" value="Porins"/>
    <property type="match status" value="1"/>
</dbReference>
<evidence type="ECO:0000256" key="6">
    <source>
        <dbReference type="ARBA" id="ARBA00023077"/>
    </source>
</evidence>
<feature type="region of interest" description="Disordered" evidence="12">
    <location>
        <begin position="21"/>
        <end position="72"/>
    </location>
</feature>
<dbReference type="Pfam" id="PF00593">
    <property type="entry name" value="TonB_dep_Rec_b-barrel"/>
    <property type="match status" value="1"/>
</dbReference>
<dbReference type="Gene3D" id="2.170.130.10">
    <property type="entry name" value="TonB-dependent receptor, plug domain"/>
    <property type="match status" value="1"/>
</dbReference>
<dbReference type="GO" id="GO:0044718">
    <property type="term" value="P:siderophore transmembrane transport"/>
    <property type="evidence" value="ECO:0007669"/>
    <property type="project" value="TreeGrafter"/>
</dbReference>
<dbReference type="InterPro" id="IPR000531">
    <property type="entry name" value="Beta-barrel_TonB"/>
</dbReference>
<gene>
    <name evidence="15" type="ORF">APY04_2858</name>
</gene>
<evidence type="ECO:0000256" key="2">
    <source>
        <dbReference type="ARBA" id="ARBA00022448"/>
    </source>
</evidence>
<dbReference type="CDD" id="cd01347">
    <property type="entry name" value="ligand_gated_channel"/>
    <property type="match status" value="1"/>
</dbReference>
<keyword evidence="4 10" id="KW-0812">Transmembrane</keyword>
<comment type="caution">
    <text evidence="15">The sequence shown here is derived from an EMBL/GenBank/DDBJ whole genome shotgun (WGS) entry which is preliminary data.</text>
</comment>
<evidence type="ECO:0000256" key="9">
    <source>
        <dbReference type="ARBA" id="ARBA00023237"/>
    </source>
</evidence>
<keyword evidence="9 10" id="KW-0998">Cell outer membrane</keyword>
<evidence type="ECO:0000256" key="12">
    <source>
        <dbReference type="SAM" id="MobiDB-lite"/>
    </source>
</evidence>
<evidence type="ECO:0000256" key="1">
    <source>
        <dbReference type="ARBA" id="ARBA00004571"/>
    </source>
</evidence>
<keyword evidence="5" id="KW-0732">Signal</keyword>
<dbReference type="AlphaFoldDB" id="A0A109BAV3"/>
<dbReference type="STRING" id="121290.APY04_2858"/>
<dbReference type="PROSITE" id="PS52016">
    <property type="entry name" value="TONB_DEPENDENT_REC_3"/>
    <property type="match status" value="1"/>
</dbReference>
<dbReference type="Pfam" id="PF07715">
    <property type="entry name" value="Plug"/>
    <property type="match status" value="1"/>
</dbReference>
<dbReference type="InterPro" id="IPR039426">
    <property type="entry name" value="TonB-dep_rcpt-like"/>
</dbReference>
<evidence type="ECO:0000256" key="10">
    <source>
        <dbReference type="PROSITE-ProRule" id="PRU01360"/>
    </source>
</evidence>
<dbReference type="InterPro" id="IPR012910">
    <property type="entry name" value="Plug_dom"/>
</dbReference>
<keyword evidence="8 15" id="KW-0675">Receptor</keyword>
<comment type="subcellular location">
    <subcellularLocation>
        <location evidence="1 10">Cell outer membrane</location>
        <topology evidence="1 10">Multi-pass membrane protein</topology>
    </subcellularLocation>
</comment>
<keyword evidence="16" id="KW-1185">Reference proteome</keyword>
<sequence length="729" mass="80552">MGVLLSDAIAQEAPVTAAGDISASEATPLPPLDVTAPSQPLTKRKARKSQSSGSGSAVAASDGMDEGIGLEDTAAPPSVFTLGQNSMIGGSTVGSEAIWTFNKLTLDQAVAMAPGVSMSNLGGSRNERDIFVRGFDRWRVPLTMDGVRIYLPADNRLDMNRFLTPDLAEIQIEKGYVSVLNGPGGMGGAINLVSRKPTKAFEAEARVGVVFDGDLEGRNAVNSYGMMGTRKSEGYAQISGTIVSQDHWNLSNDFTPTPYENGGLRDNSETEDWRINAKIGYTPNATDEYAISYTSQAGSKSAPLHIEGGNRFWKWPTWDITSLAGFSHTKIGEASYVKSNVYYNQLNNNLRSFDDATYTTQALGRGFNSWYDDFAYGGMIEMGTQLIPMNTLKGSVHYRLDNHSEYDHNRPDHSSGYIEPKQETEERNWYYALENTFHATSWLDIVGGVSKDHARLLKAEKFNSTKRLVESYPTGEGEAWNWQSAIIARYSDTGKVHASVSNRTRFPNIFERFSTRFGTAEPNPDLDAEEARNYELGWSDTFNRRLRLSVAVFYSEIDNAIQSVLVRSYQDSNGSTVQVTQNQNVGDGTHKGIELAVDYDLMPGLRVGGNYTYLRRDIRDPLRPGLKSESTPEHEGFVYLAWDAMSNLTITPSLELASDRWSLASQGADANQFIQIGSYALVNLNVEYRVNEIFSASVGGRNLTDQNYMLVEGFPEPGRQFFANVRARY</sequence>
<evidence type="ECO:0000259" key="13">
    <source>
        <dbReference type="Pfam" id="PF00593"/>
    </source>
</evidence>
<dbReference type="Proteomes" id="UP000059074">
    <property type="component" value="Unassembled WGS sequence"/>
</dbReference>
<evidence type="ECO:0000256" key="8">
    <source>
        <dbReference type="ARBA" id="ARBA00023170"/>
    </source>
</evidence>
<accession>A0A109BAV3</accession>
<feature type="domain" description="TonB-dependent receptor-like beta-barrel" evidence="13">
    <location>
        <begin position="256"/>
        <end position="703"/>
    </location>
</feature>
<organism evidence="15 16">
    <name type="scientific">Hyphomicrobium sulfonivorans</name>
    <dbReference type="NCBI Taxonomy" id="121290"/>
    <lineage>
        <taxon>Bacteria</taxon>
        <taxon>Pseudomonadati</taxon>
        <taxon>Pseudomonadota</taxon>
        <taxon>Alphaproteobacteria</taxon>
        <taxon>Hyphomicrobiales</taxon>
        <taxon>Hyphomicrobiaceae</taxon>
        <taxon>Hyphomicrobium</taxon>
    </lineage>
</organism>
<dbReference type="InterPro" id="IPR037066">
    <property type="entry name" value="Plug_dom_sf"/>
</dbReference>
<feature type="domain" description="TonB-dependent receptor plug" evidence="14">
    <location>
        <begin position="91"/>
        <end position="189"/>
    </location>
</feature>
<feature type="compositionally biased region" description="Low complexity" evidence="12">
    <location>
        <begin position="49"/>
        <end position="62"/>
    </location>
</feature>
<dbReference type="EMBL" id="LMTR01000081">
    <property type="protein sequence ID" value="KWT65396.1"/>
    <property type="molecule type" value="Genomic_DNA"/>
</dbReference>
<dbReference type="GO" id="GO:0009279">
    <property type="term" value="C:cell outer membrane"/>
    <property type="evidence" value="ECO:0007669"/>
    <property type="project" value="UniProtKB-SubCell"/>
</dbReference>
<dbReference type="PATRIC" id="fig|121290.4.peg.3591"/>
<dbReference type="GO" id="GO:0015344">
    <property type="term" value="F:siderophore uptake transmembrane transporter activity"/>
    <property type="evidence" value="ECO:0007669"/>
    <property type="project" value="TreeGrafter"/>
</dbReference>
<name>A0A109BAV3_HYPSL</name>
<evidence type="ECO:0000259" key="14">
    <source>
        <dbReference type="Pfam" id="PF07715"/>
    </source>
</evidence>
<evidence type="ECO:0000256" key="5">
    <source>
        <dbReference type="ARBA" id="ARBA00022729"/>
    </source>
</evidence>
<evidence type="ECO:0000256" key="3">
    <source>
        <dbReference type="ARBA" id="ARBA00022452"/>
    </source>
</evidence>
<evidence type="ECO:0000256" key="7">
    <source>
        <dbReference type="ARBA" id="ARBA00023136"/>
    </source>
</evidence>
<evidence type="ECO:0000313" key="15">
    <source>
        <dbReference type="EMBL" id="KWT65396.1"/>
    </source>
</evidence>